<feature type="chain" id="PRO_5046072876" description="Secreted protein" evidence="1">
    <location>
        <begin position="22"/>
        <end position="79"/>
    </location>
</feature>
<evidence type="ECO:0000313" key="2">
    <source>
        <dbReference type="EMBL" id="KAK8243674.1"/>
    </source>
</evidence>
<evidence type="ECO:0008006" key="4">
    <source>
        <dbReference type="Google" id="ProtNLM"/>
    </source>
</evidence>
<organism evidence="2 3">
    <name type="scientific">Phyllosticta capitalensis</name>
    <dbReference type="NCBI Taxonomy" id="121624"/>
    <lineage>
        <taxon>Eukaryota</taxon>
        <taxon>Fungi</taxon>
        <taxon>Dikarya</taxon>
        <taxon>Ascomycota</taxon>
        <taxon>Pezizomycotina</taxon>
        <taxon>Dothideomycetes</taxon>
        <taxon>Dothideomycetes incertae sedis</taxon>
        <taxon>Botryosphaeriales</taxon>
        <taxon>Phyllostictaceae</taxon>
        <taxon>Phyllosticta</taxon>
    </lineage>
</organism>
<accession>A0ABR1YYH1</accession>
<dbReference type="Proteomes" id="UP001492380">
    <property type="component" value="Unassembled WGS sequence"/>
</dbReference>
<keyword evidence="3" id="KW-1185">Reference proteome</keyword>
<dbReference type="EMBL" id="JBBWRZ010000002">
    <property type="protein sequence ID" value="KAK8243674.1"/>
    <property type="molecule type" value="Genomic_DNA"/>
</dbReference>
<name>A0ABR1YYH1_9PEZI</name>
<keyword evidence="1" id="KW-0732">Signal</keyword>
<reference evidence="2 3" key="1">
    <citation type="submission" date="2024-04" db="EMBL/GenBank/DDBJ databases">
        <title>Phyllosticta paracitricarpa is synonymous to the EU quarantine fungus P. citricarpa based on phylogenomic analyses.</title>
        <authorList>
            <consortium name="Lawrence Berkeley National Laboratory"/>
            <person name="Van Ingen-Buijs V.A."/>
            <person name="Van Westerhoven A.C."/>
            <person name="Haridas S."/>
            <person name="Skiadas P."/>
            <person name="Martin F."/>
            <person name="Groenewald J.Z."/>
            <person name="Crous P.W."/>
            <person name="Seidl M.F."/>
        </authorList>
    </citation>
    <scope>NUCLEOTIDE SEQUENCE [LARGE SCALE GENOMIC DNA]</scope>
    <source>
        <strain evidence="2 3">CBS 123374</strain>
    </source>
</reference>
<gene>
    <name evidence="2" type="ORF">HDK90DRAFT_475549</name>
</gene>
<protein>
    <recommendedName>
        <fullName evidence="4">Secreted protein</fullName>
    </recommendedName>
</protein>
<evidence type="ECO:0000256" key="1">
    <source>
        <dbReference type="SAM" id="SignalP"/>
    </source>
</evidence>
<evidence type="ECO:0000313" key="3">
    <source>
        <dbReference type="Proteomes" id="UP001492380"/>
    </source>
</evidence>
<proteinExistence type="predicted"/>
<comment type="caution">
    <text evidence="2">The sequence shown here is derived from an EMBL/GenBank/DDBJ whole genome shotgun (WGS) entry which is preliminary data.</text>
</comment>
<sequence>MIDAGSFLIFFFFPSIRHFSAFAVARAKCTSNQRTTAWTSKASRTRTMIVWLRILVASCRTASTPGAGTGCAQQSGRSG</sequence>
<feature type="signal peptide" evidence="1">
    <location>
        <begin position="1"/>
        <end position="21"/>
    </location>
</feature>